<keyword evidence="1" id="KW-0805">Transcription regulation</keyword>
<dbReference type="Gene3D" id="1.10.10.60">
    <property type="entry name" value="Homeodomain-like"/>
    <property type="match status" value="1"/>
</dbReference>
<dbReference type="InterPro" id="IPR046532">
    <property type="entry name" value="DUF6597"/>
</dbReference>
<dbReference type="EMBL" id="VFWZ01000004">
    <property type="protein sequence ID" value="TPN85186.1"/>
    <property type="molecule type" value="Genomic_DNA"/>
</dbReference>
<feature type="domain" description="HTH araC/xylS-type" evidence="4">
    <location>
        <begin position="157"/>
        <end position="255"/>
    </location>
</feature>
<evidence type="ECO:0000313" key="5">
    <source>
        <dbReference type="EMBL" id="TPN85186.1"/>
    </source>
</evidence>
<dbReference type="PANTHER" id="PTHR46796:SF13">
    <property type="entry name" value="HTH-TYPE TRANSCRIPTIONAL ACTIVATOR RHAS"/>
    <property type="match status" value="1"/>
</dbReference>
<dbReference type="Proteomes" id="UP000315540">
    <property type="component" value="Unassembled WGS sequence"/>
</dbReference>
<evidence type="ECO:0000313" key="6">
    <source>
        <dbReference type="Proteomes" id="UP000315540"/>
    </source>
</evidence>
<keyword evidence="6" id="KW-1185">Reference proteome</keyword>
<dbReference type="PANTHER" id="PTHR46796">
    <property type="entry name" value="HTH-TYPE TRANSCRIPTIONAL ACTIVATOR RHAS-RELATED"/>
    <property type="match status" value="1"/>
</dbReference>
<dbReference type="GO" id="GO:0043565">
    <property type="term" value="F:sequence-specific DNA binding"/>
    <property type="evidence" value="ECO:0007669"/>
    <property type="project" value="InterPro"/>
</dbReference>
<evidence type="ECO:0000256" key="3">
    <source>
        <dbReference type="ARBA" id="ARBA00023163"/>
    </source>
</evidence>
<evidence type="ECO:0000256" key="2">
    <source>
        <dbReference type="ARBA" id="ARBA00023125"/>
    </source>
</evidence>
<name>A0A504J2N7_9FLAO</name>
<gene>
    <name evidence="5" type="ORF">FHK87_14250</name>
</gene>
<reference evidence="5 6" key="1">
    <citation type="submission" date="2019-06" db="EMBL/GenBank/DDBJ databases">
        <authorList>
            <person name="Meng X."/>
        </authorList>
    </citation>
    <scope>NUCLEOTIDE SEQUENCE [LARGE SCALE GENOMIC DNA]</scope>
    <source>
        <strain evidence="5 6">M625</strain>
    </source>
</reference>
<dbReference type="Pfam" id="PF12833">
    <property type="entry name" value="HTH_18"/>
    <property type="match status" value="1"/>
</dbReference>
<dbReference type="InterPro" id="IPR018060">
    <property type="entry name" value="HTH_AraC"/>
</dbReference>
<evidence type="ECO:0000259" key="4">
    <source>
        <dbReference type="PROSITE" id="PS01124"/>
    </source>
</evidence>
<accession>A0A504J2N7</accession>
<proteinExistence type="predicted"/>
<dbReference type="SMART" id="SM00342">
    <property type="entry name" value="HTH_ARAC"/>
    <property type="match status" value="1"/>
</dbReference>
<dbReference type="RefSeq" id="WP_140594194.1">
    <property type="nucleotide sequence ID" value="NZ_VFWZ01000004.1"/>
</dbReference>
<comment type="caution">
    <text evidence="5">The sequence shown here is derived from an EMBL/GenBank/DDBJ whole genome shotgun (WGS) entry which is preliminary data.</text>
</comment>
<keyword evidence="2" id="KW-0238">DNA-binding</keyword>
<evidence type="ECO:0000256" key="1">
    <source>
        <dbReference type="ARBA" id="ARBA00023015"/>
    </source>
</evidence>
<organism evidence="5 6">
    <name type="scientific">Aquimarina algicola</name>
    <dbReference type="NCBI Taxonomy" id="2589995"/>
    <lineage>
        <taxon>Bacteria</taxon>
        <taxon>Pseudomonadati</taxon>
        <taxon>Bacteroidota</taxon>
        <taxon>Flavobacteriia</taxon>
        <taxon>Flavobacteriales</taxon>
        <taxon>Flavobacteriaceae</taxon>
        <taxon>Aquimarina</taxon>
    </lineage>
</organism>
<dbReference type="PROSITE" id="PS01124">
    <property type="entry name" value="HTH_ARAC_FAMILY_2"/>
    <property type="match status" value="1"/>
</dbReference>
<sequence>MTKNISYQPKTFLSKYIDRFYIFEKSENEYFKLPVVLPGTGLELLYYLDKTLSVNGNSLPKAHTVCPREIFSFDKIKNISFISVRFKSGAFRHFTSTPFTELNNKYVSIIYLWKNKGEKLLARLQNTTKTEAIIDELELFLVEIFNEYHDKKNDKWDAIIDELYYNFENNSIHKLAENSRLSLRQFERGFKSQFGITAKGFQKITRFQNVIKQILLDKNPNYLHTILDNGYFDQSHFIKEFRSLTKKTPMKYFNQENFDSHFYHVSINNKPVINNN</sequence>
<dbReference type="OrthoDB" id="323290at2"/>
<keyword evidence="3" id="KW-0804">Transcription</keyword>
<protein>
    <submittedName>
        <fullName evidence="5">Helix-turn-helix transcriptional regulator</fullName>
    </submittedName>
</protein>
<dbReference type="AlphaFoldDB" id="A0A504J2N7"/>
<dbReference type="InterPro" id="IPR050204">
    <property type="entry name" value="AraC_XylS_family_regulators"/>
</dbReference>
<dbReference type="GO" id="GO:0003700">
    <property type="term" value="F:DNA-binding transcription factor activity"/>
    <property type="evidence" value="ECO:0007669"/>
    <property type="project" value="InterPro"/>
</dbReference>
<dbReference type="Pfam" id="PF20240">
    <property type="entry name" value="DUF6597"/>
    <property type="match status" value="1"/>
</dbReference>